<feature type="domain" description="Aldehyde dehydrogenase" evidence="2">
    <location>
        <begin position="35"/>
        <end position="464"/>
    </location>
</feature>
<dbReference type="InterPro" id="IPR044151">
    <property type="entry name" value="ALDH_KGSADH"/>
</dbReference>
<evidence type="ECO:0000259" key="2">
    <source>
        <dbReference type="Pfam" id="PF00171"/>
    </source>
</evidence>
<evidence type="ECO:0000256" key="1">
    <source>
        <dbReference type="ARBA" id="ARBA00023002"/>
    </source>
</evidence>
<dbReference type="Proteomes" id="UP000606600">
    <property type="component" value="Unassembled WGS sequence"/>
</dbReference>
<organism evidence="3 4">
    <name type="scientific">Mucilaginibacter pankratovii</name>
    <dbReference type="NCBI Taxonomy" id="2772110"/>
    <lineage>
        <taxon>Bacteria</taxon>
        <taxon>Pseudomonadati</taxon>
        <taxon>Bacteroidota</taxon>
        <taxon>Sphingobacteriia</taxon>
        <taxon>Sphingobacteriales</taxon>
        <taxon>Sphingobacteriaceae</taxon>
        <taxon>Mucilaginibacter</taxon>
    </lineage>
</organism>
<dbReference type="Pfam" id="PF00171">
    <property type="entry name" value="Aldedh"/>
    <property type="match status" value="1"/>
</dbReference>
<gene>
    <name evidence="3" type="ORF">IDJ77_04900</name>
</gene>
<dbReference type="InterPro" id="IPR016162">
    <property type="entry name" value="Ald_DH_N"/>
</dbReference>
<dbReference type="Gene3D" id="3.40.309.10">
    <property type="entry name" value="Aldehyde Dehydrogenase, Chain A, domain 2"/>
    <property type="match status" value="1"/>
</dbReference>
<evidence type="ECO:0000313" key="4">
    <source>
        <dbReference type="Proteomes" id="UP000606600"/>
    </source>
</evidence>
<dbReference type="InterPro" id="IPR016161">
    <property type="entry name" value="Ald_DH/histidinol_DH"/>
</dbReference>
<dbReference type="InterPro" id="IPR016163">
    <property type="entry name" value="Ald_DH_C"/>
</dbReference>
<accession>A0ABR7WLE2</accession>
<dbReference type="SUPFAM" id="SSF53720">
    <property type="entry name" value="ALDH-like"/>
    <property type="match status" value="1"/>
</dbReference>
<dbReference type="EMBL" id="JACWMY010000002">
    <property type="protein sequence ID" value="MBD1363143.1"/>
    <property type="molecule type" value="Genomic_DNA"/>
</dbReference>
<dbReference type="Gene3D" id="3.40.605.10">
    <property type="entry name" value="Aldehyde Dehydrogenase, Chain A, domain 1"/>
    <property type="match status" value="1"/>
</dbReference>
<name>A0ABR7WLE2_9SPHI</name>
<dbReference type="PANTHER" id="PTHR43353">
    <property type="entry name" value="SUCCINATE-SEMIALDEHYDE DEHYDROGENASE, MITOCHONDRIAL"/>
    <property type="match status" value="1"/>
</dbReference>
<dbReference type="CDD" id="cd07129">
    <property type="entry name" value="ALDH_KGSADH"/>
    <property type="match status" value="1"/>
</dbReference>
<dbReference type="InterPro" id="IPR015590">
    <property type="entry name" value="Aldehyde_DH_dom"/>
</dbReference>
<dbReference type="InterPro" id="IPR050740">
    <property type="entry name" value="Aldehyde_DH_Superfamily"/>
</dbReference>
<comment type="caution">
    <text evidence="3">The sequence shown here is derived from an EMBL/GenBank/DDBJ whole genome shotgun (WGS) entry which is preliminary data.</text>
</comment>
<dbReference type="PANTHER" id="PTHR43353:SF3">
    <property type="entry name" value="ALDEHYDE DEHYDROGENASE-RELATED"/>
    <property type="match status" value="1"/>
</dbReference>
<evidence type="ECO:0000313" key="3">
    <source>
        <dbReference type="EMBL" id="MBD1363143.1"/>
    </source>
</evidence>
<keyword evidence="1" id="KW-0560">Oxidoreductase</keyword>
<proteinExistence type="predicted"/>
<reference evidence="3 4" key="1">
    <citation type="submission" date="2020-09" db="EMBL/GenBank/DDBJ databases">
        <title>Novel species of Mucilaginibacter isolated from a glacier on the Tibetan Plateau.</title>
        <authorList>
            <person name="Liu Q."/>
            <person name="Xin Y.-H."/>
        </authorList>
    </citation>
    <scope>NUCLEOTIDE SEQUENCE [LARGE SCALE GENOMIC DNA]</scope>
    <source>
        <strain evidence="3 4">ZT4R22</strain>
    </source>
</reference>
<protein>
    <submittedName>
        <fullName evidence="3">Aldehyde dehydrogenase (NADP(+))</fullName>
    </submittedName>
</protein>
<keyword evidence="4" id="KW-1185">Reference proteome</keyword>
<sequence length="528" mass="56568">MNFEGKQLIDGQSITSGIEYFYAVNRTSGENLDLRFFNASAEDITMAVAAAQRDFVITRNKTGIEKARFLDAIALELEKAGPQLIQMACLETALTTVRIEGELARTINQAKLFAKLLREGNWVDAKIDTGDLQRKPAPRPDIRSMQRPIGPIAVFGASNFPLAFSAAGGDTVSAIAAGCPVVFKAHPGHPATCEIVGKAIVAACVASDMPPGYFSLLQGERAEVGIALTNSPAIKAIAFTGSYRVGKLIFNAAAARPEPIPVFAEMGSSNPVFVLPQALKERRSTIAAGYVNALTLGVGQFCTNPGLLIHESDNNDVLFHQELTNNINAAPGGVMLTQAITGAYRAGVSIRSAIKELQILAEGEVTNDPQRQSPVLFKTSLQEFNQHPQLEEELFGPSAIVITTTSPSEMVAFVEGLSGHLTATVHGTEDELPAYKTLLDVLETKVGRLIINGYPTGVEVVEPMVHGGPYPATTDARSTSVGTGAIYRFTRPVCYQGMPQALLPDELKDSNVLGIWRRVNGNFNNTSI</sequence>